<comment type="catalytic activity">
    <reaction evidence="1 7">
        <text>Cleavage of hydrophobic, N-terminal signal or leader sequences from secreted and periplasmic proteins.</text>
        <dbReference type="EC" id="3.4.21.89"/>
    </reaction>
</comment>
<feature type="active site" evidence="6">
    <location>
        <position position="18"/>
    </location>
</feature>
<feature type="region of interest" description="Disordered" evidence="8">
    <location>
        <begin position="371"/>
        <end position="392"/>
    </location>
</feature>
<dbReference type="PANTHER" id="PTHR43390:SF1">
    <property type="entry name" value="CHLOROPLAST PROCESSING PEPTIDASE"/>
    <property type="match status" value="1"/>
</dbReference>
<comment type="similarity">
    <text evidence="2 7">Belongs to the peptidase S26 family.</text>
</comment>
<dbReference type="GO" id="GO:0006465">
    <property type="term" value="P:signal peptide processing"/>
    <property type="evidence" value="ECO:0007669"/>
    <property type="project" value="InterPro"/>
</dbReference>
<dbReference type="InterPro" id="IPR019757">
    <property type="entry name" value="Pept_S26A_signal_pept_1_Lys-AS"/>
</dbReference>
<keyword evidence="7" id="KW-0645">Protease</keyword>
<feature type="domain" description="Peptidase S26" evidence="9">
    <location>
        <begin position="324"/>
        <end position="355"/>
    </location>
</feature>
<comment type="subcellular location">
    <subcellularLocation>
        <location evidence="7">Membrane</location>
        <topology evidence="7">Single-pass type II membrane protein</topology>
    </subcellularLocation>
</comment>
<organism evidence="10 11">
    <name type="scientific">Engelhardtia mirabilis</name>
    <dbReference type="NCBI Taxonomy" id="2528011"/>
    <lineage>
        <taxon>Bacteria</taxon>
        <taxon>Pseudomonadati</taxon>
        <taxon>Planctomycetota</taxon>
        <taxon>Planctomycetia</taxon>
        <taxon>Planctomycetia incertae sedis</taxon>
        <taxon>Engelhardtia</taxon>
    </lineage>
</organism>
<dbReference type="AlphaFoldDB" id="A0A518BDD5"/>
<dbReference type="Pfam" id="PF10502">
    <property type="entry name" value="Peptidase_S26"/>
    <property type="match status" value="2"/>
</dbReference>
<feature type="domain" description="Peptidase S26" evidence="9">
    <location>
        <begin position="3"/>
        <end position="87"/>
    </location>
</feature>
<evidence type="ECO:0000256" key="6">
    <source>
        <dbReference type="PIRSR" id="PIRSR600223-1"/>
    </source>
</evidence>
<dbReference type="GO" id="GO:0009003">
    <property type="term" value="F:signal peptidase activity"/>
    <property type="evidence" value="ECO:0007669"/>
    <property type="project" value="UniProtKB-EC"/>
</dbReference>
<evidence type="ECO:0000256" key="1">
    <source>
        <dbReference type="ARBA" id="ARBA00000677"/>
    </source>
</evidence>
<dbReference type="EC" id="3.4.21.89" evidence="3 7"/>
<dbReference type="NCBIfam" id="TIGR02227">
    <property type="entry name" value="sigpep_I_bact"/>
    <property type="match status" value="1"/>
</dbReference>
<protein>
    <recommendedName>
        <fullName evidence="4 7">Signal peptidase I</fullName>
        <ecNumber evidence="3 7">3.4.21.89</ecNumber>
    </recommendedName>
</protein>
<dbReference type="Proteomes" id="UP000316921">
    <property type="component" value="Chromosome"/>
</dbReference>
<keyword evidence="11" id="KW-1185">Reference proteome</keyword>
<reference evidence="10 11" key="1">
    <citation type="submission" date="2019-02" db="EMBL/GenBank/DDBJ databases">
        <title>Deep-cultivation of Planctomycetes and their phenomic and genomic characterization uncovers novel biology.</title>
        <authorList>
            <person name="Wiegand S."/>
            <person name="Jogler M."/>
            <person name="Boedeker C."/>
            <person name="Pinto D."/>
            <person name="Vollmers J."/>
            <person name="Rivas-Marin E."/>
            <person name="Kohn T."/>
            <person name="Peeters S.H."/>
            <person name="Heuer A."/>
            <person name="Rast P."/>
            <person name="Oberbeckmann S."/>
            <person name="Bunk B."/>
            <person name="Jeske O."/>
            <person name="Meyerdierks A."/>
            <person name="Storesund J.E."/>
            <person name="Kallscheuer N."/>
            <person name="Luecker S."/>
            <person name="Lage O.M."/>
            <person name="Pohl T."/>
            <person name="Merkel B.J."/>
            <person name="Hornburger P."/>
            <person name="Mueller R.-W."/>
            <person name="Bruemmer F."/>
            <person name="Labrenz M."/>
            <person name="Spormann A.M."/>
            <person name="Op den Camp H."/>
            <person name="Overmann J."/>
            <person name="Amann R."/>
            <person name="Jetten M.S.M."/>
            <person name="Mascher T."/>
            <person name="Medema M.H."/>
            <person name="Devos D.P."/>
            <person name="Kaster A.-K."/>
            <person name="Ovreas L."/>
            <person name="Rohde M."/>
            <person name="Galperin M.Y."/>
            <person name="Jogler C."/>
        </authorList>
    </citation>
    <scope>NUCLEOTIDE SEQUENCE [LARGE SCALE GENOMIC DNA]</scope>
    <source>
        <strain evidence="10 11">Pla133</strain>
    </source>
</reference>
<dbReference type="KEGG" id="pbap:Pla133_00380"/>
<evidence type="ECO:0000256" key="7">
    <source>
        <dbReference type="RuleBase" id="RU362042"/>
    </source>
</evidence>
<evidence type="ECO:0000256" key="8">
    <source>
        <dbReference type="SAM" id="MobiDB-lite"/>
    </source>
</evidence>
<accession>A0A518BDD5</accession>
<evidence type="ECO:0000256" key="2">
    <source>
        <dbReference type="ARBA" id="ARBA00009370"/>
    </source>
</evidence>
<dbReference type="PROSITE" id="PS00760">
    <property type="entry name" value="SPASE_I_2"/>
    <property type="match status" value="1"/>
</dbReference>
<evidence type="ECO:0000313" key="11">
    <source>
        <dbReference type="Proteomes" id="UP000316921"/>
    </source>
</evidence>
<dbReference type="PANTHER" id="PTHR43390">
    <property type="entry name" value="SIGNAL PEPTIDASE I"/>
    <property type="match status" value="1"/>
</dbReference>
<proteinExistence type="inferred from homology"/>
<feature type="active site" evidence="6">
    <location>
        <position position="58"/>
    </location>
</feature>
<dbReference type="InterPro" id="IPR000223">
    <property type="entry name" value="Pept_S26A_signal_pept_1"/>
</dbReference>
<dbReference type="SUPFAM" id="SSF51306">
    <property type="entry name" value="LexA/Signal peptidase"/>
    <property type="match status" value="2"/>
</dbReference>
<dbReference type="Gene3D" id="2.10.109.10">
    <property type="entry name" value="Umud Fragment, subunit A"/>
    <property type="match status" value="2"/>
</dbReference>
<keyword evidence="5 7" id="KW-0378">Hydrolase</keyword>
<dbReference type="GO" id="GO:0016020">
    <property type="term" value="C:membrane"/>
    <property type="evidence" value="ECO:0007669"/>
    <property type="project" value="UniProtKB-SubCell"/>
</dbReference>
<evidence type="ECO:0000256" key="4">
    <source>
        <dbReference type="ARBA" id="ARBA00019232"/>
    </source>
</evidence>
<name>A0A518BDD5_9BACT</name>
<dbReference type="InterPro" id="IPR036286">
    <property type="entry name" value="LexA/Signal_pep-like_sf"/>
</dbReference>
<dbReference type="GO" id="GO:0004252">
    <property type="term" value="F:serine-type endopeptidase activity"/>
    <property type="evidence" value="ECO:0007669"/>
    <property type="project" value="InterPro"/>
</dbReference>
<dbReference type="EMBL" id="CP036287">
    <property type="protein sequence ID" value="QDU64976.1"/>
    <property type="molecule type" value="Genomic_DNA"/>
</dbReference>
<sequence length="392" mass="42184">MVGARAFVADVYTIESGSMLPTVRVGEHVLVRYSLPAHLERFDLVVFRPEGDGQPMVKRVAGLPGETILIDAGDLVIDGRKLAGDAARPDPTPLFDDRFHDPRQFFQLDLAPAGPWTVAGPRDPGGSRMDVDASGVRRGSDAGLAFFHKDVRDGYLEADGTRVPGLAQVGDAVVTTDFSVPRVSPEAGALRLRWRLVEAGDTFEVVLGEGRAVLVRRPGQDAPSDELDARPLDLEGTGEHRLRFANVDDQLEVWLDGERILAAAYGGNRPFLGVTSGGDRTSAPRVAFGAEGGRASFRNVRIGRDLHFTGAGTYGVERPLQLGLDELFLLGDNSTDSADSRYFGPVPLERVIGVPVAVTRPWARSRWLGKGRSAAGDGIGRDRSGIKITQDS</sequence>
<evidence type="ECO:0000313" key="10">
    <source>
        <dbReference type="EMBL" id="QDU64976.1"/>
    </source>
</evidence>
<dbReference type="InterPro" id="IPR019533">
    <property type="entry name" value="Peptidase_S26"/>
</dbReference>
<gene>
    <name evidence="10" type="primary">sipT</name>
    <name evidence="10" type="ORF">Pla133_00380</name>
</gene>
<dbReference type="PRINTS" id="PR00727">
    <property type="entry name" value="LEADERPTASE"/>
</dbReference>
<dbReference type="CDD" id="cd06530">
    <property type="entry name" value="S26_SPase_I"/>
    <property type="match status" value="2"/>
</dbReference>
<evidence type="ECO:0000256" key="5">
    <source>
        <dbReference type="ARBA" id="ARBA00022801"/>
    </source>
</evidence>
<evidence type="ECO:0000259" key="9">
    <source>
        <dbReference type="Pfam" id="PF10502"/>
    </source>
</evidence>
<evidence type="ECO:0000256" key="3">
    <source>
        <dbReference type="ARBA" id="ARBA00013208"/>
    </source>
</evidence>